<evidence type="ECO:0000256" key="5">
    <source>
        <dbReference type="ARBA" id="ARBA00022840"/>
    </source>
</evidence>
<feature type="repeat" description="ANK" evidence="7">
    <location>
        <begin position="390"/>
        <end position="423"/>
    </location>
</feature>
<dbReference type="PROSITE" id="PS50011">
    <property type="entry name" value="PROTEIN_KINASE_DOM"/>
    <property type="match status" value="1"/>
</dbReference>
<dbReference type="EMBL" id="BSDZ01000080">
    <property type="protein sequence ID" value="GLI68693.1"/>
    <property type="molecule type" value="Genomic_DNA"/>
</dbReference>
<feature type="repeat" description="ANK" evidence="7">
    <location>
        <begin position="1320"/>
        <end position="1352"/>
    </location>
</feature>
<organism evidence="11 12">
    <name type="scientific">Volvox africanus</name>
    <dbReference type="NCBI Taxonomy" id="51714"/>
    <lineage>
        <taxon>Eukaryota</taxon>
        <taxon>Viridiplantae</taxon>
        <taxon>Chlorophyta</taxon>
        <taxon>core chlorophytes</taxon>
        <taxon>Chlorophyceae</taxon>
        <taxon>CS clade</taxon>
        <taxon>Chlamydomonadales</taxon>
        <taxon>Volvocaceae</taxon>
        <taxon>Volvox</taxon>
    </lineage>
</organism>
<dbReference type="Gene3D" id="1.10.510.10">
    <property type="entry name" value="Transferase(Phosphotransferase) domain 1"/>
    <property type="match status" value="1"/>
</dbReference>
<accession>A0ABQ5SGW7</accession>
<evidence type="ECO:0000256" key="8">
    <source>
        <dbReference type="PROSITE-ProRule" id="PRU10141"/>
    </source>
</evidence>
<dbReference type="Pfam" id="PF13637">
    <property type="entry name" value="Ank_4"/>
    <property type="match status" value="1"/>
</dbReference>
<dbReference type="SMART" id="SM00248">
    <property type="entry name" value="ANK"/>
    <property type="match status" value="12"/>
</dbReference>
<dbReference type="PROSITE" id="PS00108">
    <property type="entry name" value="PROTEIN_KINASE_ST"/>
    <property type="match status" value="1"/>
</dbReference>
<evidence type="ECO:0000313" key="12">
    <source>
        <dbReference type="Proteomes" id="UP001165090"/>
    </source>
</evidence>
<dbReference type="InterPro" id="IPR000719">
    <property type="entry name" value="Prot_kinase_dom"/>
</dbReference>
<gene>
    <name evidence="11" type="ORF">VaNZ11_013155</name>
</gene>
<dbReference type="PANTHER" id="PTHR24198:SF165">
    <property type="entry name" value="ANKYRIN REPEAT-CONTAINING PROTEIN-RELATED"/>
    <property type="match status" value="1"/>
</dbReference>
<dbReference type="Pfam" id="PF12796">
    <property type="entry name" value="Ank_2"/>
    <property type="match status" value="3"/>
</dbReference>
<dbReference type="PROSITE" id="PS50297">
    <property type="entry name" value="ANK_REP_REGION"/>
    <property type="match status" value="7"/>
</dbReference>
<dbReference type="Gene3D" id="3.30.200.20">
    <property type="entry name" value="Phosphorylase Kinase, domain 1"/>
    <property type="match status" value="1"/>
</dbReference>
<feature type="binding site" evidence="8">
    <location>
        <position position="1474"/>
    </location>
    <ligand>
        <name>ATP</name>
        <dbReference type="ChEBI" id="CHEBI:30616"/>
    </ligand>
</feature>
<reference evidence="11 12" key="1">
    <citation type="journal article" date="2023" name="IScience">
        <title>Expanded male sex-determining region conserved during the evolution of homothallism in the green alga Volvox.</title>
        <authorList>
            <person name="Yamamoto K."/>
            <person name="Matsuzaki R."/>
            <person name="Mahakham W."/>
            <person name="Heman W."/>
            <person name="Sekimoto H."/>
            <person name="Kawachi M."/>
            <person name="Minakuchi Y."/>
            <person name="Toyoda A."/>
            <person name="Nozaki H."/>
        </authorList>
    </citation>
    <scope>NUCLEOTIDE SEQUENCE [LARGE SCALE GENOMIC DNA]</scope>
    <source>
        <strain evidence="11 12">NIES-4468</strain>
    </source>
</reference>
<keyword evidence="3 8" id="KW-0547">Nucleotide-binding</keyword>
<feature type="region of interest" description="Disordered" evidence="9">
    <location>
        <begin position="1035"/>
        <end position="1065"/>
    </location>
</feature>
<dbReference type="Proteomes" id="UP001165090">
    <property type="component" value="Unassembled WGS sequence"/>
</dbReference>
<dbReference type="PROSITE" id="PS00107">
    <property type="entry name" value="PROTEIN_KINASE_ATP"/>
    <property type="match status" value="1"/>
</dbReference>
<dbReference type="InterPro" id="IPR002110">
    <property type="entry name" value="Ankyrin_rpt"/>
</dbReference>
<protein>
    <recommendedName>
        <fullName evidence="10">Protein kinase domain-containing protein</fullName>
    </recommendedName>
</protein>
<feature type="repeat" description="ANK" evidence="7">
    <location>
        <begin position="180"/>
        <end position="205"/>
    </location>
</feature>
<feature type="compositionally biased region" description="Pro residues" evidence="9">
    <location>
        <begin position="648"/>
        <end position="664"/>
    </location>
</feature>
<keyword evidence="6 7" id="KW-0040">ANK repeat</keyword>
<dbReference type="SMART" id="SM00220">
    <property type="entry name" value="S_TKc"/>
    <property type="match status" value="1"/>
</dbReference>
<feature type="domain" description="Protein kinase" evidence="10">
    <location>
        <begin position="1447"/>
        <end position="1727"/>
    </location>
</feature>
<dbReference type="SUPFAM" id="SSF56112">
    <property type="entry name" value="Protein kinase-like (PK-like)"/>
    <property type="match status" value="1"/>
</dbReference>
<evidence type="ECO:0000256" key="9">
    <source>
        <dbReference type="SAM" id="MobiDB-lite"/>
    </source>
</evidence>
<name>A0ABQ5SGW7_9CHLO</name>
<feature type="repeat" description="ANK" evidence="7">
    <location>
        <begin position="1240"/>
        <end position="1272"/>
    </location>
</feature>
<keyword evidence="4" id="KW-0418">Kinase</keyword>
<dbReference type="PANTHER" id="PTHR24198">
    <property type="entry name" value="ANKYRIN REPEAT AND PROTEIN KINASE DOMAIN-CONTAINING PROTEIN"/>
    <property type="match status" value="1"/>
</dbReference>
<dbReference type="SUPFAM" id="SSF48403">
    <property type="entry name" value="Ankyrin repeat"/>
    <property type="match status" value="3"/>
</dbReference>
<dbReference type="InterPro" id="IPR017441">
    <property type="entry name" value="Protein_kinase_ATP_BS"/>
</dbReference>
<keyword evidence="12" id="KW-1185">Reference proteome</keyword>
<feature type="repeat" description="ANK" evidence="7">
    <location>
        <begin position="342"/>
        <end position="374"/>
    </location>
</feature>
<evidence type="ECO:0000256" key="3">
    <source>
        <dbReference type="ARBA" id="ARBA00022741"/>
    </source>
</evidence>
<dbReference type="Gene3D" id="1.25.40.20">
    <property type="entry name" value="Ankyrin repeat-containing domain"/>
    <property type="match status" value="5"/>
</dbReference>
<evidence type="ECO:0000256" key="7">
    <source>
        <dbReference type="PROSITE-ProRule" id="PRU00023"/>
    </source>
</evidence>
<dbReference type="PROSITE" id="PS50088">
    <property type="entry name" value="ANK_REPEAT"/>
    <property type="match status" value="7"/>
</dbReference>
<evidence type="ECO:0000256" key="2">
    <source>
        <dbReference type="ARBA" id="ARBA00022737"/>
    </source>
</evidence>
<feature type="repeat" description="ANK" evidence="7">
    <location>
        <begin position="290"/>
        <end position="312"/>
    </location>
</feature>
<comment type="caution">
    <text evidence="11">The sequence shown here is derived from an EMBL/GenBank/DDBJ whole genome shotgun (WGS) entry which is preliminary data.</text>
</comment>
<keyword evidence="5 8" id="KW-0067">ATP-binding</keyword>
<feature type="compositionally biased region" description="Pro residues" evidence="9">
    <location>
        <begin position="687"/>
        <end position="696"/>
    </location>
</feature>
<dbReference type="InterPro" id="IPR008271">
    <property type="entry name" value="Ser/Thr_kinase_AS"/>
</dbReference>
<evidence type="ECO:0000256" key="6">
    <source>
        <dbReference type="ARBA" id="ARBA00023043"/>
    </source>
</evidence>
<feature type="non-terminal residue" evidence="11">
    <location>
        <position position="1"/>
    </location>
</feature>
<evidence type="ECO:0000256" key="4">
    <source>
        <dbReference type="ARBA" id="ARBA00022777"/>
    </source>
</evidence>
<evidence type="ECO:0000256" key="1">
    <source>
        <dbReference type="ARBA" id="ARBA00022679"/>
    </source>
</evidence>
<feature type="region of interest" description="Disordered" evidence="9">
    <location>
        <begin position="1120"/>
        <end position="1144"/>
    </location>
</feature>
<feature type="repeat" description="ANK" evidence="7">
    <location>
        <begin position="257"/>
        <end position="289"/>
    </location>
</feature>
<keyword evidence="2" id="KW-0677">Repeat</keyword>
<evidence type="ECO:0000313" key="11">
    <source>
        <dbReference type="EMBL" id="GLI68693.1"/>
    </source>
</evidence>
<feature type="compositionally biased region" description="Low complexity" evidence="9">
    <location>
        <begin position="675"/>
        <end position="686"/>
    </location>
</feature>
<dbReference type="InterPro" id="IPR011009">
    <property type="entry name" value="Kinase-like_dom_sf"/>
</dbReference>
<keyword evidence="1" id="KW-0808">Transferase</keyword>
<feature type="region of interest" description="Disordered" evidence="9">
    <location>
        <begin position="635"/>
        <end position="700"/>
    </location>
</feature>
<dbReference type="Pfam" id="PF00069">
    <property type="entry name" value="Pkinase"/>
    <property type="match status" value="1"/>
</dbReference>
<feature type="region of interest" description="Disordered" evidence="9">
    <location>
        <begin position="782"/>
        <end position="806"/>
    </location>
</feature>
<sequence>PRMHHDDDPELPDIPPDFTETLFERCKNSSGSLAEIAECLNLGADVFARDEDSLTALHHAATKGNAAACEILLGVAGSKRCLLACATAPGQRSITPLHLAAVHSPDALYAILRALGVVDAVRSVCGIGAPTDSGADPLEVVDIGQQTLLHYAATANNAASLELLLPLFSQRSGIDLYDAAGRTPLLCAAANNAVEASKLLLHSGAAPQLCTPDGWSTFHHAAMRGCPAMLRVLLDHTVRAAGGRKHTLQVLEGLDKFNKTALHVAAEYGCEDAAQELLCLGASVTRRDVDGATPLHLAARCGRTAVVKVLLEAARCNGGGGAGTDGGIARHAGHSPCLYDNSGLTPAHLAARANAAEVLGLLKLHGHDMNARTTESSRGAGVPLRASGAAGWTPLHFAVAFGAVDALAALLEDLGADPHLTSGNGLRPFDLLVVATPLPLVASARELVPAAAAADAGACADHARRGGGSFGAQPLGEDRVLQMMEVFLKALHGPSGGGRFKGAPGVSSGKSVGSSRVTVTSSLTAPGQVGFASGSGSGSGSGRTLFEALSALTDEASMATDTQHQPSTSTTTAAVAAGVTAATATTTAAIAVQHCTPPTTCSHPPSRALPPLPGVRAAVFTSPFLALAQSSVAAAGALSPPPQRREPVTPPPQQREPVTPPPRETVPLRSMMTTPSASNGDSSPPSSGQPPSPSPLPVTRSRTLANTAGASKGVMMLGDAVGESMSAMNWPWGVSTLNLAIMLHRDKVVHRLMQLLPPRTATVHLIPARLQSAWREVRECSGSGHQQAVTPQAGLEHQQHQQHQQQTRRAVVKLVRELEELTQSGASSQSTLDTWLARRFGFMSLSPGFKAGSKQQLSIDQKGLVDTSAAVAPSRTTTASTVSAMLPAAAAALPESPPTLLPLPVRGLLIALPEEQSGADSDCESHWPLFQTTAANRDTAVWIAMEQTRDPRVRWAALEVQAVPGPDSAIAAGAGSCHLWLGLAQVDGSGGGASGGGGVLERTGAGLWLGAGSCAGWLGPDTCLVDLMQRGCVQQQSSRSRRRSDDNRGGRSSNGGGGTGGDIGGGGEILAKRLEKALQLPSGGGRAGVLWDMFGGMLLAVVNGGSPVVLADGLYPEPLPDSPLTPAQEKGRGGGTGAGEGARAGDCSTACATRMLVVGVQLPGWRLRLRGGRSGFSARCGCVDELLTAAEEHRGRAGTPWPSKEPSMTSLHFAAWSGNLGALSQLVRDKGFSPNEPDADGWTPLHFAALAGQEKAVRDLLQLGAEPDLFTYPGGRTASMFAAGFRMVTSTGADDMALVTCLKLVSEHGGRSLLHVRDGRGRTLLMLAAAAGNRLVVEWLLRQGLDPWAVDCDGKRTLQYANEHKEVYDAIERATYTSTTGGASQGLYDTGAGGGNNGAKVHDRRVGTVAKKGNESGRGGDRVGGPTHAAPQLRPWNWIVNLEELEELETRALGEGSFGSVHGGTFQGVQVAVKALKADSDLTHGEQLSLEKELSVLQGLFPHERIATFIGVTTLKDGRRALVFHRYHTDLHREFLRTDKARRLTPTVRFSVACQIAEGLRFLHDDPRRIVHHDLKPDNVLLTAKFDVKLCDFGLSQALRAGQELDCSYSAGNPYFSASEVLCGKSYGLKADVYSWGVVLYQLATWKDENLYEDIPAVVHARRLYRLCPSMFHQADSIKSAAPTSITDEIPPHVQREVAELIRECLADDPDTRPTIRDALERLSTAVKVRAFPGPAAGEARAGTPAAAPAGV</sequence>
<feature type="compositionally biased region" description="Gly residues" evidence="9">
    <location>
        <begin position="1052"/>
        <end position="1065"/>
    </location>
</feature>
<evidence type="ECO:0000259" key="10">
    <source>
        <dbReference type="PROSITE" id="PS50011"/>
    </source>
</evidence>
<dbReference type="InterPro" id="IPR036770">
    <property type="entry name" value="Ankyrin_rpt-contain_sf"/>
</dbReference>
<proteinExistence type="predicted"/>
<dbReference type="Pfam" id="PF00023">
    <property type="entry name" value="Ank"/>
    <property type="match status" value="2"/>
</dbReference>
<feature type="compositionally biased region" description="Gly residues" evidence="9">
    <location>
        <begin position="1133"/>
        <end position="1142"/>
    </location>
</feature>